<evidence type="ECO:0000313" key="4">
    <source>
        <dbReference type="Proteomes" id="UP000326759"/>
    </source>
</evidence>
<dbReference type="AlphaFoldDB" id="A0A5N5TH26"/>
<name>A0A5N5TH26_9CRUS</name>
<organism evidence="3 4">
    <name type="scientific">Armadillidium nasatum</name>
    <dbReference type="NCBI Taxonomy" id="96803"/>
    <lineage>
        <taxon>Eukaryota</taxon>
        <taxon>Metazoa</taxon>
        <taxon>Ecdysozoa</taxon>
        <taxon>Arthropoda</taxon>
        <taxon>Crustacea</taxon>
        <taxon>Multicrustacea</taxon>
        <taxon>Malacostraca</taxon>
        <taxon>Eumalacostraca</taxon>
        <taxon>Peracarida</taxon>
        <taxon>Isopoda</taxon>
        <taxon>Oniscidea</taxon>
        <taxon>Crinocheta</taxon>
        <taxon>Armadillidiidae</taxon>
        <taxon>Armadillidium</taxon>
    </lineage>
</organism>
<feature type="compositionally biased region" description="Polar residues" evidence="1">
    <location>
        <begin position="203"/>
        <end position="212"/>
    </location>
</feature>
<feature type="region of interest" description="Disordered" evidence="1">
    <location>
        <begin position="203"/>
        <end position="222"/>
    </location>
</feature>
<evidence type="ECO:0000256" key="1">
    <source>
        <dbReference type="SAM" id="MobiDB-lite"/>
    </source>
</evidence>
<reference evidence="3 4" key="1">
    <citation type="journal article" date="2019" name="PLoS Biol.">
        <title>Sex chromosomes control vertical transmission of feminizing Wolbachia symbionts in an isopod.</title>
        <authorList>
            <person name="Becking T."/>
            <person name="Chebbi M.A."/>
            <person name="Giraud I."/>
            <person name="Moumen B."/>
            <person name="Laverre T."/>
            <person name="Caubet Y."/>
            <person name="Peccoud J."/>
            <person name="Gilbert C."/>
            <person name="Cordaux R."/>
        </authorList>
    </citation>
    <scope>NUCLEOTIDE SEQUENCE [LARGE SCALE GENOMIC DNA]</scope>
    <source>
        <strain evidence="3">ANa2</strain>
        <tissue evidence="3">Whole body excluding digestive tract and cuticle</tissue>
    </source>
</reference>
<evidence type="ECO:0000256" key="2">
    <source>
        <dbReference type="SAM" id="Phobius"/>
    </source>
</evidence>
<proteinExistence type="predicted"/>
<keyword evidence="2" id="KW-0812">Transmembrane</keyword>
<sequence length="294" mass="34666">MNHKEEDDSSEFEEASDKELIKQDLQKTELKENDRKKEEEDVFETQIEKQIKLLNGDETISEENLVKENGTLTNTKSNEKVFAEEKKECRFSENFKEIEKGFSYEKLNLNKIKNNNSVIEKMIEDLSIEELKLKTGLKERRGKILEQSIKIKDSKGVQEKIELDTKCDRTSVSQGFPLKKPIKIFLLPRQQTTQTRVNDIRQTWSNPNQTENEQNEKQKANKIRRKKNNPFLCVASVKRLNLSLDIFILPIMSALLFLVNLFMTEPLQILRMFQRKQVKELFLHIIFLKKLLFI</sequence>
<keyword evidence="2" id="KW-1133">Transmembrane helix</keyword>
<evidence type="ECO:0000313" key="3">
    <source>
        <dbReference type="EMBL" id="KAB7505489.1"/>
    </source>
</evidence>
<gene>
    <name evidence="3" type="ORF">Anas_04657</name>
</gene>
<dbReference type="Proteomes" id="UP000326759">
    <property type="component" value="Unassembled WGS sequence"/>
</dbReference>
<accession>A0A5N5TH26</accession>
<protein>
    <submittedName>
        <fullName evidence="3">Uncharacterized protein</fullName>
    </submittedName>
</protein>
<keyword evidence="4" id="KW-1185">Reference proteome</keyword>
<comment type="caution">
    <text evidence="3">The sequence shown here is derived from an EMBL/GenBank/DDBJ whole genome shotgun (WGS) entry which is preliminary data.</text>
</comment>
<dbReference type="EMBL" id="SEYY01001213">
    <property type="protein sequence ID" value="KAB7505489.1"/>
    <property type="molecule type" value="Genomic_DNA"/>
</dbReference>
<feature type="compositionally biased region" description="Basic and acidic residues" evidence="1">
    <location>
        <begin position="15"/>
        <end position="39"/>
    </location>
</feature>
<feature type="region of interest" description="Disordered" evidence="1">
    <location>
        <begin position="1"/>
        <end position="42"/>
    </location>
</feature>
<keyword evidence="2" id="KW-0472">Membrane</keyword>
<feature type="transmembrane region" description="Helical" evidence="2">
    <location>
        <begin position="242"/>
        <end position="263"/>
    </location>
</feature>
<feature type="non-terminal residue" evidence="3">
    <location>
        <position position="294"/>
    </location>
</feature>